<reference evidence="2" key="1">
    <citation type="submission" date="2016-06" db="EMBL/GenBank/DDBJ databases">
        <title>Draft genome sequence of Desulfoplanes formicivorans strain Pf12B.</title>
        <authorList>
            <person name="Watanabe M."/>
            <person name="Kojima H."/>
            <person name="Fukui M."/>
        </authorList>
    </citation>
    <scope>NUCLEOTIDE SEQUENCE [LARGE SCALE GENOMIC DNA]</scope>
    <source>
        <strain evidence="2">Pf12B</strain>
    </source>
</reference>
<name>A0A194AEY9_9BACT</name>
<evidence type="ECO:0000313" key="2">
    <source>
        <dbReference type="Proteomes" id="UP000095200"/>
    </source>
</evidence>
<organism evidence="1 2">
    <name type="scientific">Desulfoplanes formicivorans</name>
    <dbReference type="NCBI Taxonomy" id="1592317"/>
    <lineage>
        <taxon>Bacteria</taxon>
        <taxon>Pseudomonadati</taxon>
        <taxon>Thermodesulfobacteriota</taxon>
        <taxon>Desulfovibrionia</taxon>
        <taxon>Desulfovibrionales</taxon>
        <taxon>Desulfoplanaceae</taxon>
        <taxon>Desulfoplanes</taxon>
    </lineage>
</organism>
<dbReference type="AlphaFoldDB" id="A0A194AEY9"/>
<gene>
    <name evidence="1" type="ORF">DPF_0027</name>
</gene>
<protein>
    <submittedName>
        <fullName evidence="1">Uncharacterized protein</fullName>
    </submittedName>
</protein>
<proteinExistence type="predicted"/>
<sequence length="111" mass="13240">MLTAVGQQCTKKGRPKTFSPMIFMNGKIDDFDFIDQSEKGNISNHPFMPEDTLGMKMPLPKTQLKFPFRPRAWETHFFQFYKLWDMIHMQCFRLRVQEYLPMLAQETRGDE</sequence>
<dbReference type="Proteomes" id="UP000095200">
    <property type="component" value="Unassembled WGS sequence"/>
</dbReference>
<dbReference type="STRING" id="1592317.DPF_0027"/>
<evidence type="ECO:0000313" key="1">
    <source>
        <dbReference type="EMBL" id="GAU07349.1"/>
    </source>
</evidence>
<keyword evidence="2" id="KW-1185">Reference proteome</keyword>
<comment type="caution">
    <text evidence="1">The sequence shown here is derived from an EMBL/GenBank/DDBJ whole genome shotgun (WGS) entry which is preliminary data.</text>
</comment>
<dbReference type="EMBL" id="BDFE01000003">
    <property type="protein sequence ID" value="GAU07349.1"/>
    <property type="molecule type" value="Genomic_DNA"/>
</dbReference>
<accession>A0A194AEY9</accession>